<organism evidence="1 2">
    <name type="scientific">Pseudomonas helleri</name>
    <dbReference type="NCBI Taxonomy" id="1608996"/>
    <lineage>
        <taxon>Bacteria</taxon>
        <taxon>Pseudomonadati</taxon>
        <taxon>Pseudomonadota</taxon>
        <taxon>Gammaproteobacteria</taxon>
        <taxon>Pseudomonadales</taxon>
        <taxon>Pseudomonadaceae</taxon>
        <taxon>Pseudomonas</taxon>
    </lineage>
</organism>
<dbReference type="Proteomes" id="UP000447574">
    <property type="component" value="Unassembled WGS sequence"/>
</dbReference>
<comment type="caution">
    <text evidence="1">The sequence shown here is derived from an EMBL/GenBank/DDBJ whole genome shotgun (WGS) entry which is preliminary data.</text>
</comment>
<evidence type="ECO:0000313" key="2">
    <source>
        <dbReference type="Proteomes" id="UP000447574"/>
    </source>
</evidence>
<evidence type="ECO:0000313" key="1">
    <source>
        <dbReference type="EMBL" id="MQT78342.1"/>
    </source>
</evidence>
<protein>
    <submittedName>
        <fullName evidence="1">Uncharacterized protein</fullName>
    </submittedName>
</protein>
<dbReference type="RefSeq" id="WP_153439444.1">
    <property type="nucleotide sequence ID" value="NZ_WIWF01000373.1"/>
</dbReference>
<sequence>MQQDWALMGRAGLVDAEALKVIVFNGSQGLNRTPLTSRPMIDAFLENLTGHTPLPDDKTRVTFERVGQVDGKTIPLDAAECAALHLLMAEIARDFSQKLDLYLDSFFYSRSPEVDIFTKADRLAIFKSTLIWAGGYYFFSYNDLLGVREASYIAGVQTQRKRAERTTFFYFVPDVYSVVLYSASADINGGCRS</sequence>
<dbReference type="EMBL" id="WIWF01000373">
    <property type="protein sequence ID" value="MQT78342.1"/>
    <property type="molecule type" value="Genomic_DNA"/>
</dbReference>
<gene>
    <name evidence="1" type="ORF">GHO37_29475</name>
</gene>
<proteinExistence type="predicted"/>
<accession>A0A7X1X0Y9</accession>
<name>A0A7X1X0Y9_9PSED</name>
<reference evidence="1 2" key="1">
    <citation type="submission" date="2019-10" db="EMBL/GenBank/DDBJ databases">
        <title>Evaluation of single-gene subtyping targets for Pseudomonas.</title>
        <authorList>
            <person name="Reichler S.J."/>
            <person name="Orsi R.H."/>
            <person name="Wiedmann M."/>
            <person name="Martin N.H."/>
            <person name="Murphy S.I."/>
        </authorList>
    </citation>
    <scope>NUCLEOTIDE SEQUENCE [LARGE SCALE GENOMIC DNA]</scope>
    <source>
        <strain evidence="1 2">FSL R10-2932</strain>
    </source>
</reference>
<dbReference type="AlphaFoldDB" id="A0A7X1X0Y9"/>